<dbReference type="AlphaFoldDB" id="A0A8H4K630"/>
<accession>A0A8H4K630</accession>
<comment type="caution">
    <text evidence="1">The sequence shown here is derived from an EMBL/GenBank/DDBJ whole genome shotgun (WGS) entry which is preliminary data.</text>
</comment>
<sequence>MHLTTLKPQDSKYTEASLSLMNKTIQLFRSNMSRPLTKENCEALMGTALLVNYISWFDLGFLDDDSTSKLDLARDQLFFLTPGIVQLWFQSMPIFIEQGSIFTDLTRHSPRLKIEEALVKRGVDSEHFVKLFMDIWDDPRYQHKTSPGTKSTTEPTSCAWRLLLGLQMELPHCSPVASPEPSMCEIKNGQDKLAHLKDIVTGITSRYTSPDHPVTSVVVSLQSDRSVFETAVRRISPLLYCAALKSTSNTILPDITSLKGDIEQLIFGFPILCCGPLASLINEGDVRALVFLCHLYRAGRVLLPRERCWWAYRRCCVMERLILEVLEARDLGTDLFI</sequence>
<evidence type="ECO:0000313" key="2">
    <source>
        <dbReference type="Proteomes" id="UP000605986"/>
    </source>
</evidence>
<reference evidence="1" key="1">
    <citation type="submission" date="2020-01" db="EMBL/GenBank/DDBJ databases">
        <title>Identification and distribution of gene clusters putatively required for synthesis of sphingolipid metabolism inhibitors in phylogenetically diverse species of the filamentous fungus Fusarium.</title>
        <authorList>
            <person name="Kim H.-S."/>
            <person name="Busman M."/>
            <person name="Brown D.W."/>
            <person name="Divon H."/>
            <person name="Uhlig S."/>
            <person name="Proctor R.H."/>
        </authorList>
    </citation>
    <scope>NUCLEOTIDE SEQUENCE</scope>
    <source>
        <strain evidence="1">NRRL 53441</strain>
    </source>
</reference>
<evidence type="ECO:0008006" key="3">
    <source>
        <dbReference type="Google" id="ProtNLM"/>
    </source>
</evidence>
<organism evidence="1 2">
    <name type="scientific">Fusarium austroafricanum</name>
    <dbReference type="NCBI Taxonomy" id="2364996"/>
    <lineage>
        <taxon>Eukaryota</taxon>
        <taxon>Fungi</taxon>
        <taxon>Dikarya</taxon>
        <taxon>Ascomycota</taxon>
        <taxon>Pezizomycotina</taxon>
        <taxon>Sordariomycetes</taxon>
        <taxon>Hypocreomycetidae</taxon>
        <taxon>Hypocreales</taxon>
        <taxon>Nectriaceae</taxon>
        <taxon>Fusarium</taxon>
        <taxon>Fusarium concolor species complex</taxon>
    </lineage>
</organism>
<gene>
    <name evidence="1" type="ORF">F53441_11478</name>
</gene>
<name>A0A8H4K630_9HYPO</name>
<proteinExistence type="predicted"/>
<dbReference type="EMBL" id="JAADJG010000581">
    <property type="protein sequence ID" value="KAF4443169.1"/>
    <property type="molecule type" value="Genomic_DNA"/>
</dbReference>
<evidence type="ECO:0000313" key="1">
    <source>
        <dbReference type="EMBL" id="KAF4443169.1"/>
    </source>
</evidence>
<dbReference type="Proteomes" id="UP000605986">
    <property type="component" value="Unassembled WGS sequence"/>
</dbReference>
<protein>
    <recommendedName>
        <fullName evidence="3">C6 transcription factor</fullName>
    </recommendedName>
</protein>
<keyword evidence="2" id="KW-1185">Reference proteome</keyword>
<dbReference type="OrthoDB" id="416217at2759"/>